<dbReference type="EMBL" id="GBRH01259378">
    <property type="protein sequence ID" value="JAD38517.1"/>
    <property type="molecule type" value="Transcribed_RNA"/>
</dbReference>
<evidence type="ECO:0000313" key="1">
    <source>
        <dbReference type="EMBL" id="JAD38517.1"/>
    </source>
</evidence>
<reference evidence="1" key="1">
    <citation type="submission" date="2014-09" db="EMBL/GenBank/DDBJ databases">
        <authorList>
            <person name="Magalhaes I.L.F."/>
            <person name="Oliveira U."/>
            <person name="Santos F.R."/>
            <person name="Vidigal T.H.D.A."/>
            <person name="Brescovit A.D."/>
            <person name="Santos A.J."/>
        </authorList>
    </citation>
    <scope>NUCLEOTIDE SEQUENCE</scope>
    <source>
        <tissue evidence="1">Shoot tissue taken approximately 20 cm above the soil surface</tissue>
    </source>
</reference>
<protein>
    <submittedName>
        <fullName evidence="1">Uncharacterized protein</fullName>
    </submittedName>
</protein>
<organism evidence="1">
    <name type="scientific">Arundo donax</name>
    <name type="common">Giant reed</name>
    <name type="synonym">Donax arundinaceus</name>
    <dbReference type="NCBI Taxonomy" id="35708"/>
    <lineage>
        <taxon>Eukaryota</taxon>
        <taxon>Viridiplantae</taxon>
        <taxon>Streptophyta</taxon>
        <taxon>Embryophyta</taxon>
        <taxon>Tracheophyta</taxon>
        <taxon>Spermatophyta</taxon>
        <taxon>Magnoliopsida</taxon>
        <taxon>Liliopsida</taxon>
        <taxon>Poales</taxon>
        <taxon>Poaceae</taxon>
        <taxon>PACMAD clade</taxon>
        <taxon>Arundinoideae</taxon>
        <taxon>Arundineae</taxon>
        <taxon>Arundo</taxon>
    </lineage>
</organism>
<reference evidence="1" key="2">
    <citation type="journal article" date="2015" name="Data Brief">
        <title>Shoot transcriptome of the giant reed, Arundo donax.</title>
        <authorList>
            <person name="Barrero R.A."/>
            <person name="Guerrero F.D."/>
            <person name="Moolhuijzen P."/>
            <person name="Goolsby J.A."/>
            <person name="Tidwell J."/>
            <person name="Bellgard S.E."/>
            <person name="Bellgard M.I."/>
        </authorList>
    </citation>
    <scope>NUCLEOTIDE SEQUENCE</scope>
    <source>
        <tissue evidence="1">Shoot tissue taken approximately 20 cm above the soil surface</tissue>
    </source>
</reference>
<name>A0A0A8ZUL9_ARUDO</name>
<dbReference type="AlphaFoldDB" id="A0A0A8ZUL9"/>
<proteinExistence type="predicted"/>
<sequence>MLFEILWRFLCSIFWNYFNHLSLKATPTALRFSSMFQHLVIKSEIWHA</sequence>
<accession>A0A0A8ZUL9</accession>